<reference evidence="3" key="1">
    <citation type="submission" date="2011-05" db="EMBL/GenBank/DDBJ databases">
        <title>Insights into the evolution of the great apes provided by the gorilla genome.</title>
        <authorList>
            <person name="Scally A."/>
        </authorList>
    </citation>
    <scope>NUCLEOTIDE SEQUENCE [LARGE SCALE GENOMIC DNA]</scope>
</reference>
<evidence type="ECO:0000313" key="2">
    <source>
        <dbReference type="Ensembl" id="ENSGGOP00000042744.1"/>
    </source>
</evidence>
<dbReference type="Bgee" id="ENSGGOG00000043905">
    <property type="expression patterns" value="Expressed in prefrontal cortex and 5 other cell types or tissues"/>
</dbReference>
<dbReference type="InParanoid" id="A0A2I2Z647"/>
<feature type="compositionally biased region" description="Low complexity" evidence="1">
    <location>
        <begin position="66"/>
        <end position="77"/>
    </location>
</feature>
<dbReference type="KEGG" id="ggo:101127367"/>
<accession>A0A2I2Z647</accession>
<feature type="region of interest" description="Disordered" evidence="1">
    <location>
        <begin position="32"/>
        <end position="94"/>
    </location>
</feature>
<dbReference type="GeneID" id="101127367"/>
<proteinExistence type="predicted"/>
<evidence type="ECO:0000256" key="1">
    <source>
        <dbReference type="SAM" id="MobiDB-lite"/>
    </source>
</evidence>
<dbReference type="EMBL" id="CABD030103384">
    <property type="status" value="NOT_ANNOTATED_CDS"/>
    <property type="molecule type" value="Genomic_DNA"/>
</dbReference>
<reference evidence="2 3" key="2">
    <citation type="journal article" date="2012" name="Nature">
        <title>Insights into hominid evolution from the gorilla genome sequence.</title>
        <authorList>
            <person name="Scally A."/>
            <person name="Dutheil J.Y."/>
            <person name="Hillier L.W."/>
            <person name="Jordan G.E."/>
            <person name="Goodhead I."/>
            <person name="Herrero J."/>
            <person name="Hobolth A."/>
            <person name="Lappalainen T."/>
            <person name="Mailund T."/>
            <person name="Marques-Bonet T."/>
            <person name="McCarthy S."/>
            <person name="Montgomery S.H."/>
            <person name="Schwalie P.C."/>
            <person name="Tang Y.A."/>
            <person name="Ward M.C."/>
            <person name="Xue Y."/>
            <person name="Yngvadottir B."/>
            <person name="Alkan C."/>
            <person name="Andersen L.N."/>
            <person name="Ayub Q."/>
            <person name="Ball E.V."/>
            <person name="Beal K."/>
            <person name="Bradley B.J."/>
            <person name="Chen Y."/>
            <person name="Clee C.M."/>
            <person name="Fitzgerald S."/>
            <person name="Graves T.A."/>
            <person name="Gu Y."/>
            <person name="Heath P."/>
            <person name="Heger A."/>
            <person name="Karakoc E."/>
            <person name="Kolb-Kokocinski A."/>
            <person name="Laird G.K."/>
            <person name="Lunter G."/>
            <person name="Meader S."/>
            <person name="Mort M."/>
            <person name="Mullikin J.C."/>
            <person name="Munch K."/>
            <person name="O'Connor T.D."/>
            <person name="Phillips A.D."/>
            <person name="Prado-Martinez J."/>
            <person name="Rogers A.S."/>
            <person name="Sajjadian S."/>
            <person name="Schmidt D."/>
            <person name="Shaw K."/>
            <person name="Simpson J.T."/>
            <person name="Stenson P.D."/>
            <person name="Turner D.J."/>
            <person name="Vigilant L."/>
            <person name="Vilella A.J."/>
            <person name="Whitener W."/>
            <person name="Zhu B."/>
            <person name="Cooper D.N."/>
            <person name="de Jong P."/>
            <person name="Dermitzakis E.T."/>
            <person name="Eichler E.E."/>
            <person name="Flicek P."/>
            <person name="Goldman N."/>
            <person name="Mundy N.I."/>
            <person name="Ning Z."/>
            <person name="Odom D.T."/>
            <person name="Ponting C.P."/>
            <person name="Quail M.A."/>
            <person name="Ryder O.A."/>
            <person name="Searle S.M."/>
            <person name="Warren W.C."/>
            <person name="Wilson R.K."/>
            <person name="Schierup M.H."/>
            <person name="Rogers J."/>
            <person name="Tyler-Smith C."/>
            <person name="Durbin R."/>
        </authorList>
    </citation>
    <scope>NUCLEOTIDE SEQUENCE [LARGE SCALE GENOMIC DNA]</scope>
</reference>
<keyword evidence="3" id="KW-1185">Reference proteome</keyword>
<dbReference type="Proteomes" id="UP000001519">
    <property type="component" value="Chromosome 17"/>
</dbReference>
<organism evidence="2 3">
    <name type="scientific">Gorilla gorilla gorilla</name>
    <name type="common">Western lowland gorilla</name>
    <dbReference type="NCBI Taxonomy" id="9595"/>
    <lineage>
        <taxon>Eukaryota</taxon>
        <taxon>Metazoa</taxon>
        <taxon>Chordata</taxon>
        <taxon>Craniata</taxon>
        <taxon>Vertebrata</taxon>
        <taxon>Euteleostomi</taxon>
        <taxon>Mammalia</taxon>
        <taxon>Eutheria</taxon>
        <taxon>Euarchontoglires</taxon>
        <taxon>Primates</taxon>
        <taxon>Haplorrhini</taxon>
        <taxon>Catarrhini</taxon>
        <taxon>Hominidae</taxon>
        <taxon>Gorilla</taxon>
    </lineage>
</organism>
<evidence type="ECO:0000313" key="3">
    <source>
        <dbReference type="Proteomes" id="UP000001519"/>
    </source>
</evidence>
<gene>
    <name evidence="2" type="primary">LOC101127367</name>
</gene>
<feature type="region of interest" description="Disordered" evidence="1">
    <location>
        <begin position="111"/>
        <end position="148"/>
    </location>
</feature>
<dbReference type="GeneTree" id="ENSGT00390000009241"/>
<protein>
    <submittedName>
        <fullName evidence="2">Uncharacterized protein</fullName>
    </submittedName>
</protein>
<reference evidence="2" key="4">
    <citation type="submission" date="2025-09" db="UniProtKB">
        <authorList>
            <consortium name="Ensembl"/>
        </authorList>
    </citation>
    <scope>IDENTIFICATION</scope>
</reference>
<sequence>MSLDPYHSVTWGHAQGSHHFVFGELRVRPILESLRDEPDPDPRPSGEGPAGRVGALARGGPEPCDAASPPGGASCAPELARPREDKSAQQAKLEGGTRLCCRCPEESRLVPGGAVSPGDHALEVSGTRGTCGCRPRRDSGPELAHSSG</sequence>
<name>A0A2I2Z647_GORGO</name>
<dbReference type="AlphaFoldDB" id="A0A2I2Z647"/>
<reference evidence="2" key="3">
    <citation type="submission" date="2025-08" db="UniProtKB">
        <authorList>
            <consortium name="Ensembl"/>
        </authorList>
    </citation>
    <scope>IDENTIFICATION</scope>
</reference>
<dbReference type="OMA" id="WGHAQGA"/>
<feature type="compositionally biased region" description="Basic and acidic residues" evidence="1">
    <location>
        <begin position="32"/>
        <end position="44"/>
    </location>
</feature>
<dbReference type="Ensembl" id="ENSGGOT00000055520.1">
    <property type="protein sequence ID" value="ENSGGOP00000042744.1"/>
    <property type="gene ID" value="ENSGGOG00000043905.1"/>
</dbReference>
<dbReference type="RefSeq" id="XP_018868725.1">
    <property type="nucleotide sequence ID" value="XM_019013180.2"/>
</dbReference>